<dbReference type="GO" id="GO:0005198">
    <property type="term" value="F:structural molecule activity"/>
    <property type="evidence" value="ECO:0007669"/>
    <property type="project" value="UniProtKB-UniRule"/>
</dbReference>
<dbReference type="InterPro" id="IPR042187">
    <property type="entry name" value="Flagellin_C_sub2"/>
</dbReference>
<dbReference type="Gene3D" id="1.20.1330.10">
    <property type="entry name" value="f41 fragment of flagellin, N-terminal domain"/>
    <property type="match status" value="2"/>
</dbReference>
<feature type="domain" description="Flagellin C-terminal" evidence="6">
    <location>
        <begin position="506"/>
        <end position="591"/>
    </location>
</feature>
<dbReference type="GO" id="GO:0009288">
    <property type="term" value="C:bacterial-type flagellum"/>
    <property type="evidence" value="ECO:0007669"/>
    <property type="project" value="UniProtKB-SubCell"/>
</dbReference>
<gene>
    <name evidence="7" type="primary">fliC_1</name>
    <name evidence="7" type="ORF">Poly59_16150</name>
</gene>
<keyword evidence="2 4" id="KW-0964">Secreted</keyword>
<comment type="caution">
    <text evidence="7">The sequence shown here is derived from an EMBL/GenBank/DDBJ whole genome shotgun (WGS) entry which is preliminary data.</text>
</comment>
<name>A0A5C6F1T1_9BACT</name>
<dbReference type="GO" id="GO:0005576">
    <property type="term" value="C:extracellular region"/>
    <property type="evidence" value="ECO:0007669"/>
    <property type="project" value="UniProtKB-SubCell"/>
</dbReference>
<evidence type="ECO:0000259" key="6">
    <source>
        <dbReference type="Pfam" id="PF00700"/>
    </source>
</evidence>
<keyword evidence="8" id="KW-1185">Reference proteome</keyword>
<protein>
    <recommendedName>
        <fullName evidence="4">Flagellin</fullName>
    </recommendedName>
</protein>
<reference evidence="7 8" key="1">
    <citation type="submission" date="2019-02" db="EMBL/GenBank/DDBJ databases">
        <title>Deep-cultivation of Planctomycetes and their phenomic and genomic characterization uncovers novel biology.</title>
        <authorList>
            <person name="Wiegand S."/>
            <person name="Jogler M."/>
            <person name="Boedeker C."/>
            <person name="Pinto D."/>
            <person name="Vollmers J."/>
            <person name="Rivas-Marin E."/>
            <person name="Kohn T."/>
            <person name="Peeters S.H."/>
            <person name="Heuer A."/>
            <person name="Rast P."/>
            <person name="Oberbeckmann S."/>
            <person name="Bunk B."/>
            <person name="Jeske O."/>
            <person name="Meyerdierks A."/>
            <person name="Storesund J.E."/>
            <person name="Kallscheuer N."/>
            <person name="Luecker S."/>
            <person name="Lage O.M."/>
            <person name="Pohl T."/>
            <person name="Merkel B.J."/>
            <person name="Hornburger P."/>
            <person name="Mueller R.-W."/>
            <person name="Bruemmer F."/>
            <person name="Labrenz M."/>
            <person name="Spormann A.M."/>
            <person name="Op Den Camp H."/>
            <person name="Overmann J."/>
            <person name="Amann R."/>
            <person name="Jetten M.S.M."/>
            <person name="Mascher T."/>
            <person name="Medema M.H."/>
            <person name="Devos D.P."/>
            <person name="Kaster A.-K."/>
            <person name="Ovreas L."/>
            <person name="Rohde M."/>
            <person name="Galperin M.Y."/>
            <person name="Jogler C."/>
        </authorList>
    </citation>
    <scope>NUCLEOTIDE SEQUENCE [LARGE SCALE GENOMIC DNA]</scope>
    <source>
        <strain evidence="7 8">Poly59</strain>
    </source>
</reference>
<dbReference type="Gene3D" id="6.10.10.10">
    <property type="entry name" value="Flagellar export chaperone, C-terminal domain"/>
    <property type="match status" value="1"/>
</dbReference>
<dbReference type="InterPro" id="IPR001492">
    <property type="entry name" value="Flagellin"/>
</dbReference>
<keyword evidence="7" id="KW-0282">Flagellum</keyword>
<dbReference type="RefSeq" id="WP_146533531.1">
    <property type="nucleotide sequence ID" value="NZ_SJPX01000002.1"/>
</dbReference>
<dbReference type="SUPFAM" id="SSF64518">
    <property type="entry name" value="Phase 1 flagellin"/>
    <property type="match status" value="1"/>
</dbReference>
<dbReference type="InterPro" id="IPR001029">
    <property type="entry name" value="Flagellin_N"/>
</dbReference>
<evidence type="ECO:0000256" key="1">
    <source>
        <dbReference type="ARBA" id="ARBA00005709"/>
    </source>
</evidence>
<sequence>MTRINTNVSSLVAQNRLQSSNQDLNSALTRLSTGLRINKGSDDPAGLIASEALRSEITSIGKSVANTRRASQIISTADSALGQVSNLLNDIRGLVVEAASDGALASDEIAANQLQLDSSLEAINRIAQTTTFQGRKLLDGSLDFVTQNGVGSSNLKQLSIDQASLGSNSSIDVDINVQAAATKAELSVSGFSAAVTAAPASATITFNTPVHDAGSSEAFTLTQDTADDAANGLTFTVVEATGHGSSPTASVDASGNITLTIDDGPGGTDFDDIEAELNTLAGFSVTRETVGFTPSNFYLTIEPEPIDGTFGGGIVADDGGITADVVFELQGSSGSEVFNIKAGTSLQQVIDQINLVTDATGVSASADGDDLKLNSETYGSDSLVDLRVLEQDAGGTFTSTRQSGTDIVATANGRSASGSGNSISINTSTLSLSASVAADFTGSAQFTIKGGGAQFQLGPDVVSNQQARIGINSVSSARLGGASGKLYQLGSGESASLAKDSSKAAQIVNEAIAQVNGLRGRLGAFQSTTLDSNLVSLNETAANLQEAESSIRDADFAQESAKLTRAQILVQSGTNVLSLANQNPQNVLSLLR</sequence>
<evidence type="ECO:0000256" key="4">
    <source>
        <dbReference type="RuleBase" id="RU362073"/>
    </source>
</evidence>
<comment type="subcellular location">
    <subcellularLocation>
        <location evidence="4">Secreted</location>
    </subcellularLocation>
    <subcellularLocation>
        <location evidence="4">Bacterial flagellum</location>
    </subcellularLocation>
</comment>
<dbReference type="PANTHER" id="PTHR42792">
    <property type="entry name" value="FLAGELLIN"/>
    <property type="match status" value="1"/>
</dbReference>
<dbReference type="InterPro" id="IPR010810">
    <property type="entry name" value="Flagellin_hook_IN_motif"/>
</dbReference>
<dbReference type="Pfam" id="PF07196">
    <property type="entry name" value="Flagellin_IN"/>
    <property type="match status" value="1"/>
</dbReference>
<accession>A0A5C6F1T1</accession>
<comment type="function">
    <text evidence="4">Flagellin is the subunit protein which polymerizes to form the filaments of bacterial flagella.</text>
</comment>
<proteinExistence type="inferred from homology"/>
<keyword evidence="3 4" id="KW-0975">Bacterial flagellum</keyword>
<evidence type="ECO:0000259" key="5">
    <source>
        <dbReference type="Pfam" id="PF00669"/>
    </source>
</evidence>
<evidence type="ECO:0000256" key="2">
    <source>
        <dbReference type="ARBA" id="ARBA00022525"/>
    </source>
</evidence>
<comment type="similarity">
    <text evidence="1 4">Belongs to the bacterial flagellin family.</text>
</comment>
<feature type="domain" description="Flagellin N-terminal" evidence="5">
    <location>
        <begin position="4"/>
        <end position="141"/>
    </location>
</feature>
<keyword evidence="7" id="KW-0969">Cilium</keyword>
<evidence type="ECO:0000313" key="8">
    <source>
        <dbReference type="Proteomes" id="UP000317977"/>
    </source>
</evidence>
<dbReference type="OrthoDB" id="9796789at2"/>
<organism evidence="7 8">
    <name type="scientific">Rubripirellula reticaptiva</name>
    <dbReference type="NCBI Taxonomy" id="2528013"/>
    <lineage>
        <taxon>Bacteria</taxon>
        <taxon>Pseudomonadati</taxon>
        <taxon>Planctomycetota</taxon>
        <taxon>Planctomycetia</taxon>
        <taxon>Pirellulales</taxon>
        <taxon>Pirellulaceae</taxon>
        <taxon>Rubripirellula</taxon>
    </lineage>
</organism>
<dbReference type="PANTHER" id="PTHR42792:SF2">
    <property type="entry name" value="FLAGELLIN"/>
    <property type="match status" value="1"/>
</dbReference>
<keyword evidence="7" id="KW-0966">Cell projection</keyword>
<evidence type="ECO:0000313" key="7">
    <source>
        <dbReference type="EMBL" id="TWU55318.1"/>
    </source>
</evidence>
<dbReference type="Pfam" id="PF00669">
    <property type="entry name" value="Flagellin_N"/>
    <property type="match status" value="1"/>
</dbReference>
<dbReference type="InterPro" id="IPR046358">
    <property type="entry name" value="Flagellin_C"/>
</dbReference>
<dbReference type="Proteomes" id="UP000317977">
    <property type="component" value="Unassembled WGS sequence"/>
</dbReference>
<dbReference type="PRINTS" id="PR00207">
    <property type="entry name" value="FLAGELLIN"/>
</dbReference>
<dbReference type="Pfam" id="PF00700">
    <property type="entry name" value="Flagellin_C"/>
    <property type="match status" value="1"/>
</dbReference>
<dbReference type="EMBL" id="SJPX01000002">
    <property type="protein sequence ID" value="TWU55318.1"/>
    <property type="molecule type" value="Genomic_DNA"/>
</dbReference>
<evidence type="ECO:0000256" key="3">
    <source>
        <dbReference type="ARBA" id="ARBA00023143"/>
    </source>
</evidence>
<dbReference type="AlphaFoldDB" id="A0A5C6F1T1"/>